<dbReference type="GO" id="GO:0061928">
    <property type="term" value="F:glutathione specific gamma-glutamylcyclotransferase activity"/>
    <property type="evidence" value="ECO:0007669"/>
    <property type="project" value="UniProtKB-EC"/>
</dbReference>
<dbReference type="Pfam" id="PF04752">
    <property type="entry name" value="ChaC"/>
    <property type="match status" value="1"/>
</dbReference>
<evidence type="ECO:0000313" key="4">
    <source>
        <dbReference type="Proteomes" id="UP000033618"/>
    </source>
</evidence>
<evidence type="ECO:0000256" key="2">
    <source>
        <dbReference type="ARBA" id="ARBA00023239"/>
    </source>
</evidence>
<organism evidence="3 4">
    <name type="scientific">Robbsia andropogonis</name>
    <dbReference type="NCBI Taxonomy" id="28092"/>
    <lineage>
        <taxon>Bacteria</taxon>
        <taxon>Pseudomonadati</taxon>
        <taxon>Pseudomonadota</taxon>
        <taxon>Betaproteobacteria</taxon>
        <taxon>Burkholderiales</taxon>
        <taxon>Burkholderiaceae</taxon>
        <taxon>Robbsia</taxon>
    </lineage>
</organism>
<dbReference type="GO" id="GO:0005737">
    <property type="term" value="C:cytoplasm"/>
    <property type="evidence" value="ECO:0007669"/>
    <property type="project" value="TreeGrafter"/>
</dbReference>
<dbReference type="PANTHER" id="PTHR12192">
    <property type="entry name" value="CATION TRANSPORT PROTEIN CHAC-RELATED"/>
    <property type="match status" value="1"/>
</dbReference>
<dbReference type="SUPFAM" id="SSF110857">
    <property type="entry name" value="Gamma-glutamyl cyclotransferase-like"/>
    <property type="match status" value="1"/>
</dbReference>
<protein>
    <recommendedName>
        <fullName evidence="1">glutathione-specific gamma-glutamylcyclotransferase</fullName>
        <ecNumber evidence="1">4.3.2.7</ecNumber>
    </recommendedName>
</protein>
<keyword evidence="4" id="KW-1185">Reference proteome</keyword>
<sequence length="247" mass="26651">MVTRGCLTTGAFLSSLAGVPAHLRWSTAAIEASMHDTLAQLACARPAAADASRTGDVWLFAYGSLIWNPQLRHGAQHIATLSGWHRRFCQKLIAGRGSPQLPGRMLALCPGGETRGLIYRIAAADLLNELRLVWIREMAMGAYVPTWVEVTLEDGSQVKALAFVANSTHPHFDDEGDLPSVAAAIAQAQGPWGSNAEYLWRLQSALSAHAIEDAYIHNLADAVNHVQQGVIEALRQQRSRSSLALAA</sequence>
<accession>A0A0F5JU85</accession>
<keyword evidence="2" id="KW-0456">Lyase</keyword>
<name>A0A0F5JU85_9BURK</name>
<proteinExistence type="predicted"/>
<evidence type="ECO:0000313" key="3">
    <source>
        <dbReference type="EMBL" id="KKB61408.1"/>
    </source>
</evidence>
<dbReference type="STRING" id="28092.WM40_23360"/>
<dbReference type="OrthoDB" id="9795692at2"/>
<gene>
    <name evidence="3" type="ORF">WM40_23360</name>
</gene>
<dbReference type="GO" id="GO:0006751">
    <property type="term" value="P:glutathione catabolic process"/>
    <property type="evidence" value="ECO:0007669"/>
    <property type="project" value="InterPro"/>
</dbReference>
<dbReference type="InterPro" id="IPR036568">
    <property type="entry name" value="GGCT-like_sf"/>
</dbReference>
<dbReference type="AlphaFoldDB" id="A0A0F5JU85"/>
<reference evidence="3 4" key="1">
    <citation type="submission" date="2015-03" db="EMBL/GenBank/DDBJ databases">
        <title>Draft Genome Sequence of Burkholderia andropogonis type strain ICMP2807, isolated from Sorghum bicolor.</title>
        <authorList>
            <person name="Lopes-Santos L."/>
            <person name="Castro D.B."/>
            <person name="Ottoboni L.M."/>
            <person name="Park D."/>
            <person name="Weirc B.S."/>
            <person name="Destefano S.A."/>
        </authorList>
    </citation>
    <scope>NUCLEOTIDE SEQUENCE [LARGE SCALE GENOMIC DNA]</scope>
    <source>
        <strain evidence="3 4">ICMP2807</strain>
    </source>
</reference>
<dbReference type="InterPro" id="IPR013024">
    <property type="entry name" value="GGCT-like"/>
</dbReference>
<evidence type="ECO:0000256" key="1">
    <source>
        <dbReference type="ARBA" id="ARBA00012344"/>
    </source>
</evidence>
<dbReference type="PATRIC" id="fig|28092.6.peg.5487"/>
<dbReference type="EMBL" id="LAQU01000044">
    <property type="protein sequence ID" value="KKB61408.1"/>
    <property type="molecule type" value="Genomic_DNA"/>
</dbReference>
<dbReference type="CDD" id="cd06661">
    <property type="entry name" value="GGCT_like"/>
    <property type="match status" value="1"/>
</dbReference>
<dbReference type="InterPro" id="IPR006840">
    <property type="entry name" value="ChaC"/>
</dbReference>
<comment type="caution">
    <text evidence="3">The sequence shown here is derived from an EMBL/GenBank/DDBJ whole genome shotgun (WGS) entry which is preliminary data.</text>
</comment>
<dbReference type="PANTHER" id="PTHR12192:SF2">
    <property type="entry name" value="GLUTATHIONE-SPECIFIC GAMMA-GLUTAMYLCYCLOTRANSFERASE 2"/>
    <property type="match status" value="1"/>
</dbReference>
<dbReference type="RefSeq" id="WP_024903641.1">
    <property type="nucleotide sequence ID" value="NZ_CADFGU010000015.1"/>
</dbReference>
<dbReference type="Gene3D" id="3.10.490.10">
    <property type="entry name" value="Gamma-glutamyl cyclotransferase-like"/>
    <property type="match status" value="1"/>
</dbReference>
<dbReference type="Proteomes" id="UP000033618">
    <property type="component" value="Unassembled WGS sequence"/>
</dbReference>
<dbReference type="EC" id="4.3.2.7" evidence="1"/>